<dbReference type="InterPro" id="IPR019775">
    <property type="entry name" value="WD40_repeat_CS"/>
</dbReference>
<dbReference type="InterPro" id="IPR051075">
    <property type="entry name" value="SCF_subunit_WD-repeat"/>
</dbReference>
<dbReference type="EMBL" id="CAXLJL010000056">
    <property type="protein sequence ID" value="CAL5129948.1"/>
    <property type="molecule type" value="Genomic_DNA"/>
</dbReference>
<feature type="compositionally biased region" description="Basic and acidic residues" evidence="4">
    <location>
        <begin position="838"/>
        <end position="848"/>
    </location>
</feature>
<feature type="region of interest" description="Disordered" evidence="4">
    <location>
        <begin position="950"/>
        <end position="978"/>
    </location>
</feature>
<reference evidence="5" key="1">
    <citation type="submission" date="2024-06" db="EMBL/GenBank/DDBJ databases">
        <authorList>
            <person name="Liu X."/>
            <person name="Lenzi L."/>
            <person name="Haldenby T S."/>
            <person name="Uol C."/>
        </authorList>
    </citation>
    <scope>NUCLEOTIDE SEQUENCE</scope>
</reference>
<name>A0AAV2T0P4_CALDB</name>
<dbReference type="InterPro" id="IPR036322">
    <property type="entry name" value="WD40_repeat_dom_sf"/>
</dbReference>
<sequence length="1031" mass="116519">MPTSFIGSADDLTPFDLSPAEINIYGDFACACVMSLIDVGILDRGDNDVFVWVFELSKALADVMDVQYTREFVNAIYECFTREELSGILKQYVQPILMKETIYMSGRLYGSDNPECYCSGPKNILTKSSFSTVVDLITSWLRQAPPLRRSTFLLRLLAYLNRKWKSGVLNEIKFGDLFISESDGYRRSSKEVNFDQEKHPFATRAQLLSKLLPAHIALKIETLTKDFKAEDISKLGQRSNGRVTSLKVDSASKCNTSGRSGTENLLSCSSPYRKLLDASWNILSKSFQEAYDHLALSRVLLEERNVYCNAYNVLVLHERSHTDPLCKRRVIHTDANQYWLAHCEGTPYKRRIRFINIGAASTDERNVTRHSTTDNFSHLDKLWLTGHAGSVRALWLDTKCGCLLSGSYDTSIRLWNLKQEEKNNGSSGAASNPLSFRSNRSRCIRIYRGHAATVLCLWVDVTERWPWFSRGTRKTNILSNGGGRRGIRSSKPRIEDFTLRFASGAADCLCCVWRLDMRDPLWIMQHRKPVTAVVLRNFICVSGDASGTIKLWHLVDSRPRLVKILRGHTAAITALRIDEIHVVSASKDALVRIWSLVGDLQACLGVLPHPGEVLCIELCYLRVITGCSDGRIRIWNLLTQHCQRVMFGNYRHDPIISIQALDNRLLVNTQHNVLAFDFEPVAWNYGQSMAARAEVPWSTSPVNTGPTDLVAHRSHAEARWNRARIVRSADPRLLREAARDLTPPRSELISEGGTKPHSTTSFHSAHFIDRKRVCSSSEGYKSRPYSAVFTGNKLHSVNPRQRELLITPPIPGSFAARHRKGERPKSEYAVSRILRSLERQKSQTEGENLRTMSPTEHQSGKTLEQAGGMPDVCVFEEPVVGRPAHRWSIAASILHPSRNRDEDETRRLEETKMCLLQKLLMKHSKPSALASLEDLIADRNVPRLREAQPFVTPSVPDGCNQDLRNTKKADDSLPKSKKKCISIAPPHREDYGVPTKPLPSEIQIMRSQTVFEKVMRCERSAPASPERRSMR</sequence>
<proteinExistence type="predicted"/>
<protein>
    <submittedName>
        <fullName evidence="5">Uncharacterized protein</fullName>
    </submittedName>
</protein>
<organism evidence="5 6">
    <name type="scientific">Calicophoron daubneyi</name>
    <name type="common">Rumen fluke</name>
    <name type="synonym">Paramphistomum daubneyi</name>
    <dbReference type="NCBI Taxonomy" id="300641"/>
    <lineage>
        <taxon>Eukaryota</taxon>
        <taxon>Metazoa</taxon>
        <taxon>Spiralia</taxon>
        <taxon>Lophotrochozoa</taxon>
        <taxon>Platyhelminthes</taxon>
        <taxon>Trematoda</taxon>
        <taxon>Digenea</taxon>
        <taxon>Plagiorchiida</taxon>
        <taxon>Pronocephalata</taxon>
        <taxon>Paramphistomoidea</taxon>
        <taxon>Paramphistomidae</taxon>
        <taxon>Calicophoron</taxon>
    </lineage>
</organism>
<keyword evidence="2" id="KW-0677">Repeat</keyword>
<feature type="compositionally biased region" description="Basic and acidic residues" evidence="4">
    <location>
        <begin position="964"/>
        <end position="974"/>
    </location>
</feature>
<dbReference type="Proteomes" id="UP001497525">
    <property type="component" value="Unassembled WGS sequence"/>
</dbReference>
<dbReference type="InterPro" id="IPR015943">
    <property type="entry name" value="WD40/YVTN_repeat-like_dom_sf"/>
</dbReference>
<keyword evidence="1 3" id="KW-0853">WD repeat</keyword>
<evidence type="ECO:0000313" key="5">
    <source>
        <dbReference type="EMBL" id="CAL5129948.1"/>
    </source>
</evidence>
<dbReference type="PANTHER" id="PTHR19872">
    <property type="entry name" value="UBIQUITIN LIGASE SPECIFICITY FACTOR/HREP PROTEIN"/>
    <property type="match status" value="1"/>
</dbReference>
<comment type="caution">
    <text evidence="5">The sequence shown here is derived from an EMBL/GenBank/DDBJ whole genome shotgun (WGS) entry which is preliminary data.</text>
</comment>
<dbReference type="Gene3D" id="2.130.10.10">
    <property type="entry name" value="YVTN repeat-like/Quinoprotein amine dehydrogenase"/>
    <property type="match status" value="1"/>
</dbReference>
<dbReference type="PROSITE" id="PS00678">
    <property type="entry name" value="WD_REPEATS_1"/>
    <property type="match status" value="2"/>
</dbReference>
<dbReference type="PRINTS" id="PR00320">
    <property type="entry name" value="GPROTEINBRPT"/>
</dbReference>
<dbReference type="SUPFAM" id="SSF50978">
    <property type="entry name" value="WD40 repeat-like"/>
    <property type="match status" value="1"/>
</dbReference>
<dbReference type="PROSITE" id="PS50294">
    <property type="entry name" value="WD_REPEATS_REGION"/>
    <property type="match status" value="2"/>
</dbReference>
<evidence type="ECO:0000256" key="1">
    <source>
        <dbReference type="ARBA" id="ARBA00022574"/>
    </source>
</evidence>
<gene>
    <name evidence="5" type="ORF">CDAUBV1_LOCUS1400</name>
</gene>
<dbReference type="Pfam" id="PF00400">
    <property type="entry name" value="WD40"/>
    <property type="match status" value="3"/>
</dbReference>
<feature type="repeat" description="WD" evidence="3">
    <location>
        <begin position="384"/>
        <end position="425"/>
    </location>
</feature>
<dbReference type="AlphaFoldDB" id="A0AAV2T0P4"/>
<dbReference type="InterPro" id="IPR020472">
    <property type="entry name" value="WD40_PAC1"/>
</dbReference>
<evidence type="ECO:0000256" key="2">
    <source>
        <dbReference type="ARBA" id="ARBA00022737"/>
    </source>
</evidence>
<dbReference type="PANTHER" id="PTHR19872:SF7">
    <property type="entry name" value="F-BOX AND WD REPEAT DOMAIN CONTAINING PROTEIN 10B-RELATED"/>
    <property type="match status" value="1"/>
</dbReference>
<feature type="region of interest" description="Disordered" evidence="4">
    <location>
        <begin position="838"/>
        <end position="865"/>
    </location>
</feature>
<dbReference type="InterPro" id="IPR001680">
    <property type="entry name" value="WD40_rpt"/>
</dbReference>
<evidence type="ECO:0000256" key="4">
    <source>
        <dbReference type="SAM" id="MobiDB-lite"/>
    </source>
</evidence>
<evidence type="ECO:0000256" key="3">
    <source>
        <dbReference type="PROSITE-ProRule" id="PRU00221"/>
    </source>
</evidence>
<accession>A0AAV2T0P4</accession>
<feature type="repeat" description="WD" evidence="3">
    <location>
        <begin position="565"/>
        <end position="596"/>
    </location>
</feature>
<feature type="compositionally biased region" description="Polar residues" evidence="4">
    <location>
        <begin position="849"/>
        <end position="862"/>
    </location>
</feature>
<dbReference type="PROSITE" id="PS50082">
    <property type="entry name" value="WD_REPEATS_2"/>
    <property type="match status" value="2"/>
</dbReference>
<evidence type="ECO:0000313" key="6">
    <source>
        <dbReference type="Proteomes" id="UP001497525"/>
    </source>
</evidence>
<dbReference type="SMART" id="SM00320">
    <property type="entry name" value="WD40"/>
    <property type="match status" value="5"/>
</dbReference>